<comment type="caution">
    <text evidence="2">The sequence shown here is derived from an EMBL/GenBank/DDBJ whole genome shotgun (WGS) entry which is preliminary data.</text>
</comment>
<sequence>MEQLINNFSLTLPQQDIYFEQILYPNDPIYNIGAKIEIRGSINVDAFKDAYIHLINQHDAYRIIIDSNNDIPYFYILDNHNSELEYIDYSNESDAERISLEFMRKNFQTPFYLNKKELLHKFILIKVQDDLYYLFSKYHHIITDGWGTSLMFQRLVQNYNEIVEHGKILSDYPFNYIDFAHDDINYQGSDAFLEDKKFWTKEFSNLPDALIPLISEKKNESKRKEIYIKREIYNQINELAGKHNASTFHIILGVLYVYFGRYYRTDDLSIGIPVLNRGKSSFKKTVGLFMGIAPLRLALDCDNSFQELILQIKNKLRQEYRHQRFPLGKLIQSLNIFEETERLFNITLSYEKQNYSSHFNGTKTTVIPLSHESERVALAVYIREFDEQEDVKIDFDYNVSYLSESNIDEFAIHFENILHEVLIDPSQKIKNINYLSVQEREKIIKEFNNTTVSYPSETFVDIFLKNVKLFPDKIAVSDGDEELSYSQLDFESNKVATYILQNIDSQEKKPIAVLLNRSANLVCVLLGVIKSGRPYIPLDPNFPKERLEYIIENSKCESIIISEDLSVSFDFKNTKEFILEKIQDFRAENYITALPTFDDTAYIIYTSGSTGNPKGVEIGHKSLINFLWSMQKEPGITADDIFYAVTTYSFDISILELFLPIISGSALRVVKSNVLSDLTKVISDLEHTKPTIIQATPSFFQMLFHAGWKGNKSLKILCGGDLLSESLAGKLINTCKEVWNMYGPTETTIWSSTKKLVQPRDAKNIGKPIDNTSFYILDQWLNPVSIGAIGDIYIGGHGQAKGYYLNTELTNERFPYITAYNERLYNTGDLGKWNDKGEIEFLGRNDFQVKIRGYRIELGEIEEKLVKIPTIDQAIVITKKINDEAFLVAFVKTNDLFQEDLVTEILQKELPEYMVPKIIVRLENFPLTPNNKIDRKALANQNISYSLQDVEMPQTQTEEKLLEIWLKNLPVNQISITDNFFKLGGHSLNAVRIIYEINALFACNLSQKDIFINPTIKSIGALIENTSKGSISNPISNAPEKEFYDLTHVQKNIWIASQRTEASIAYNMNAIYEIQGSLNISILNQALSQVINKQESLRTNFFALEGIPKQKIKSSGEVNFQLKTIEVKSEQFDAIAASILYKEFELEKDLLLRLYHVVVDEYKHYLLFSTHHIIMDGWSVEIFIKELMVIYNQLFEGIEYKINPLPFQFRDYSEWINNQPLDENANAYWVKELKGYQAKDSFLKDLKHDKVSFNGNQVHFLIDANEKAELVKLADTFNLTLYSILISLTGSFIHKYSKHKDICIGTVNSGRNSTELFPCIGMFVNTVPLRFMIEDEDTFKEVSYTINQKIIDSFQYSNFPFATLQTKNSQLFDVMIAYQNPDFSLTDISGFNALETKPFQYKHKVSRFPLTFNFYHDDDKLCCALEYNSDYYSLNNITIIIEKFKKIIKEIIKSPDDKLADYDILLQTEKEIKQNIEINFNF</sequence>
<dbReference type="GO" id="GO:0047527">
    <property type="term" value="F:2,3-dihydroxybenzoate-serine ligase activity"/>
    <property type="evidence" value="ECO:0007669"/>
    <property type="project" value="TreeGrafter"/>
</dbReference>
<reference evidence="3 4" key="2">
    <citation type="submission" date="2016-11" db="EMBL/GenBank/DDBJ databases">
        <authorList>
            <person name="Varghese N."/>
            <person name="Submissions S."/>
        </authorList>
    </citation>
    <scope>NUCLEOTIDE SEQUENCE [LARGE SCALE GENOMIC DNA]</scope>
    <source>
        <strain evidence="3 4">DSM 6368</strain>
    </source>
</reference>
<dbReference type="SUPFAM" id="SSF56801">
    <property type="entry name" value="Acetyl-CoA synthetase-like"/>
    <property type="match status" value="1"/>
</dbReference>
<dbReference type="GO" id="GO:0009366">
    <property type="term" value="C:enterobactin synthetase complex"/>
    <property type="evidence" value="ECO:0007669"/>
    <property type="project" value="TreeGrafter"/>
</dbReference>
<keyword evidence="4" id="KW-1185">Reference proteome</keyword>
<dbReference type="Pfam" id="PF00550">
    <property type="entry name" value="PP-binding"/>
    <property type="match status" value="1"/>
</dbReference>
<evidence type="ECO:0000259" key="1">
    <source>
        <dbReference type="PROSITE" id="PS50075"/>
    </source>
</evidence>
<dbReference type="PANTHER" id="PTHR45527:SF1">
    <property type="entry name" value="FATTY ACID SYNTHASE"/>
    <property type="match status" value="1"/>
</dbReference>
<dbReference type="PROSITE" id="PS00455">
    <property type="entry name" value="AMP_BINDING"/>
    <property type="match status" value="1"/>
</dbReference>
<evidence type="ECO:0000313" key="2">
    <source>
        <dbReference type="EMBL" id="OXB08233.1"/>
    </source>
</evidence>
<reference evidence="2 5" key="1">
    <citation type="submission" date="2016-11" db="EMBL/GenBank/DDBJ databases">
        <title>Whole genomes of Flavobacteriaceae.</title>
        <authorList>
            <person name="Stine C."/>
            <person name="Li C."/>
            <person name="Tadesse D."/>
        </authorList>
    </citation>
    <scope>NUCLEOTIDE SEQUENCE [LARGE SCALE GENOMIC DNA]</scope>
    <source>
        <strain evidence="2 5">ATCC 19366</strain>
    </source>
</reference>
<dbReference type="Pfam" id="PF00501">
    <property type="entry name" value="AMP-binding"/>
    <property type="match status" value="1"/>
</dbReference>
<dbReference type="InterPro" id="IPR000873">
    <property type="entry name" value="AMP-dep_synth/lig_dom"/>
</dbReference>
<dbReference type="RefSeq" id="WP_073397961.1">
    <property type="nucleotide sequence ID" value="NZ_FRBX01000007.1"/>
</dbReference>
<evidence type="ECO:0000313" key="5">
    <source>
        <dbReference type="Proteomes" id="UP000198431"/>
    </source>
</evidence>
<protein>
    <submittedName>
        <fullName evidence="3">Amino acid adenylation domain-containing protein</fullName>
    </submittedName>
</protein>
<dbReference type="Pfam" id="PF13193">
    <property type="entry name" value="AMP-binding_C"/>
    <property type="match status" value="1"/>
</dbReference>
<dbReference type="SUPFAM" id="SSF47336">
    <property type="entry name" value="ACP-like"/>
    <property type="match status" value="1"/>
</dbReference>
<dbReference type="InterPro" id="IPR023213">
    <property type="entry name" value="CAT-like_dom_sf"/>
</dbReference>
<dbReference type="EMBL" id="MUHB01000001">
    <property type="protein sequence ID" value="OXB08233.1"/>
    <property type="molecule type" value="Genomic_DNA"/>
</dbReference>
<dbReference type="GO" id="GO:0043041">
    <property type="term" value="P:amino acid activation for nonribosomal peptide biosynthetic process"/>
    <property type="evidence" value="ECO:0007669"/>
    <property type="project" value="TreeGrafter"/>
</dbReference>
<dbReference type="InterPro" id="IPR042099">
    <property type="entry name" value="ANL_N_sf"/>
</dbReference>
<dbReference type="PANTHER" id="PTHR45527">
    <property type="entry name" value="NONRIBOSOMAL PEPTIDE SYNTHETASE"/>
    <property type="match status" value="1"/>
</dbReference>
<dbReference type="SUPFAM" id="SSF52777">
    <property type="entry name" value="CoA-dependent acyltransferases"/>
    <property type="match status" value="4"/>
</dbReference>
<dbReference type="PROSITE" id="PS50075">
    <property type="entry name" value="CARRIER"/>
    <property type="match status" value="1"/>
</dbReference>
<feature type="domain" description="Carrier" evidence="1">
    <location>
        <begin position="952"/>
        <end position="1027"/>
    </location>
</feature>
<proteinExistence type="predicted"/>
<dbReference type="Gene3D" id="3.30.559.30">
    <property type="entry name" value="Nonribosomal peptide synthetase, condensation domain"/>
    <property type="match status" value="2"/>
</dbReference>
<dbReference type="EMBL" id="FRBX01000007">
    <property type="protein sequence ID" value="SHN14614.1"/>
    <property type="molecule type" value="Genomic_DNA"/>
</dbReference>
<dbReference type="InterPro" id="IPR020845">
    <property type="entry name" value="AMP-binding_CS"/>
</dbReference>
<dbReference type="GO" id="GO:0009239">
    <property type="term" value="P:enterobactin biosynthetic process"/>
    <property type="evidence" value="ECO:0007669"/>
    <property type="project" value="TreeGrafter"/>
</dbReference>
<dbReference type="Gene3D" id="3.30.300.30">
    <property type="match status" value="1"/>
</dbReference>
<name>A0AB36P7D7_9FLAO</name>
<gene>
    <name evidence="2" type="ORF">B0A72_00300</name>
    <name evidence="3" type="ORF">SAMN05444387_4317</name>
</gene>
<dbReference type="InterPro" id="IPR045851">
    <property type="entry name" value="AMP-bd_C_sf"/>
</dbReference>
<accession>A0AB36P7D7</accession>
<dbReference type="Proteomes" id="UP000198431">
    <property type="component" value="Unassembled WGS sequence"/>
</dbReference>
<organism evidence="2 5">
    <name type="scientific">Flavobacterium pectinovorum</name>
    <dbReference type="NCBI Taxonomy" id="29533"/>
    <lineage>
        <taxon>Bacteria</taxon>
        <taxon>Pseudomonadati</taxon>
        <taxon>Bacteroidota</taxon>
        <taxon>Flavobacteriia</taxon>
        <taxon>Flavobacteriales</taxon>
        <taxon>Flavobacteriaceae</taxon>
        <taxon>Flavobacterium</taxon>
    </lineage>
</organism>
<dbReference type="InterPro" id="IPR036736">
    <property type="entry name" value="ACP-like_sf"/>
</dbReference>
<dbReference type="Gene3D" id="3.30.559.10">
    <property type="entry name" value="Chloramphenicol acetyltransferase-like domain"/>
    <property type="match status" value="2"/>
</dbReference>
<dbReference type="NCBIfam" id="TIGR01733">
    <property type="entry name" value="AA-adenyl-dom"/>
    <property type="match status" value="1"/>
</dbReference>
<dbReference type="GO" id="GO:0031177">
    <property type="term" value="F:phosphopantetheine binding"/>
    <property type="evidence" value="ECO:0007669"/>
    <property type="project" value="TreeGrafter"/>
</dbReference>
<evidence type="ECO:0000313" key="4">
    <source>
        <dbReference type="Proteomes" id="UP000184216"/>
    </source>
</evidence>
<dbReference type="InterPro" id="IPR009081">
    <property type="entry name" value="PP-bd_ACP"/>
</dbReference>
<dbReference type="GO" id="GO:0005829">
    <property type="term" value="C:cytosol"/>
    <property type="evidence" value="ECO:0007669"/>
    <property type="project" value="TreeGrafter"/>
</dbReference>
<dbReference type="Pfam" id="PF00668">
    <property type="entry name" value="Condensation"/>
    <property type="match status" value="2"/>
</dbReference>
<dbReference type="Gene3D" id="3.40.50.12780">
    <property type="entry name" value="N-terminal domain of ligase-like"/>
    <property type="match status" value="1"/>
</dbReference>
<dbReference type="Proteomes" id="UP000184216">
    <property type="component" value="Unassembled WGS sequence"/>
</dbReference>
<dbReference type="InterPro" id="IPR001242">
    <property type="entry name" value="Condensation_dom"/>
</dbReference>
<evidence type="ECO:0000313" key="3">
    <source>
        <dbReference type="EMBL" id="SHN14614.1"/>
    </source>
</evidence>
<dbReference type="Gene3D" id="1.10.1200.10">
    <property type="entry name" value="ACP-like"/>
    <property type="match status" value="1"/>
</dbReference>
<dbReference type="InterPro" id="IPR025110">
    <property type="entry name" value="AMP-bd_C"/>
</dbReference>
<dbReference type="InterPro" id="IPR010071">
    <property type="entry name" value="AA_adenyl_dom"/>
</dbReference>